<protein>
    <recommendedName>
        <fullName evidence="2">Peptidase A1 domain-containing protein</fullName>
    </recommendedName>
</protein>
<dbReference type="PANTHER" id="PTHR47966:SF75">
    <property type="entry name" value="ENDOPEPTIDASE (CTSD), PUTATIVE (AFU_ORTHOLOGUE AFUA_4G07040)-RELATED"/>
    <property type="match status" value="1"/>
</dbReference>
<organism evidence="3 4">
    <name type="scientific">Diaporthe australafricana</name>
    <dbReference type="NCBI Taxonomy" id="127596"/>
    <lineage>
        <taxon>Eukaryota</taxon>
        <taxon>Fungi</taxon>
        <taxon>Dikarya</taxon>
        <taxon>Ascomycota</taxon>
        <taxon>Pezizomycotina</taxon>
        <taxon>Sordariomycetes</taxon>
        <taxon>Sordariomycetidae</taxon>
        <taxon>Diaporthales</taxon>
        <taxon>Diaporthaceae</taxon>
        <taxon>Diaporthe</taxon>
    </lineage>
</organism>
<dbReference type="InterPro" id="IPR001461">
    <property type="entry name" value="Aspartic_peptidase_A1"/>
</dbReference>
<dbReference type="Pfam" id="PF00026">
    <property type="entry name" value="Asp"/>
    <property type="match status" value="1"/>
</dbReference>
<reference evidence="3 4" key="1">
    <citation type="journal article" date="2024" name="IMA Fungus">
        <title>IMA Genome - F19 : A genome assembly and annotation guide to empower mycologists, including annotated draft genome sequences of Ceratocystis pirilliformis, Diaporthe australafricana, Fusarium ophioides, Paecilomyces lecythidis, and Sporothrix stenoceras.</title>
        <authorList>
            <person name="Aylward J."/>
            <person name="Wilson A.M."/>
            <person name="Visagie C.M."/>
            <person name="Spraker J."/>
            <person name="Barnes I."/>
            <person name="Buitendag C."/>
            <person name="Ceriani C."/>
            <person name="Del Mar Angel L."/>
            <person name="du Plessis D."/>
            <person name="Fuchs T."/>
            <person name="Gasser K."/>
            <person name="Kramer D."/>
            <person name="Li W."/>
            <person name="Munsamy K."/>
            <person name="Piso A."/>
            <person name="Price J.L."/>
            <person name="Sonnekus B."/>
            <person name="Thomas C."/>
            <person name="van der Nest A."/>
            <person name="van Dijk A."/>
            <person name="van Heerden A."/>
            <person name="van Vuuren N."/>
            <person name="Yilmaz N."/>
            <person name="Duong T.A."/>
            <person name="van der Merwe N.A."/>
            <person name="Wingfield M.J."/>
            <person name="Wingfield B.D."/>
        </authorList>
    </citation>
    <scope>NUCLEOTIDE SEQUENCE [LARGE SCALE GENOMIC DNA]</scope>
    <source>
        <strain evidence="3 4">CMW 18300</strain>
    </source>
</reference>
<keyword evidence="4" id="KW-1185">Reference proteome</keyword>
<comment type="similarity">
    <text evidence="1">Belongs to the peptidase A1 family.</text>
</comment>
<feature type="domain" description="Peptidase A1" evidence="2">
    <location>
        <begin position="1"/>
        <end position="269"/>
    </location>
</feature>
<dbReference type="Proteomes" id="UP001583177">
    <property type="component" value="Unassembled WGS sequence"/>
</dbReference>
<dbReference type="InterPro" id="IPR021109">
    <property type="entry name" value="Peptidase_aspartic_dom_sf"/>
</dbReference>
<name>A0ABR3VX40_9PEZI</name>
<evidence type="ECO:0000256" key="1">
    <source>
        <dbReference type="ARBA" id="ARBA00007447"/>
    </source>
</evidence>
<accession>A0ABR3VX40</accession>
<dbReference type="PROSITE" id="PS51767">
    <property type="entry name" value="PEPTIDASE_A1"/>
    <property type="match status" value="1"/>
</dbReference>
<comment type="caution">
    <text evidence="3">The sequence shown here is derived from an EMBL/GenBank/DDBJ whole genome shotgun (WGS) entry which is preliminary data.</text>
</comment>
<dbReference type="PANTHER" id="PTHR47966">
    <property type="entry name" value="BETA-SITE APP-CLEAVING ENZYME, ISOFORM A-RELATED"/>
    <property type="match status" value="1"/>
</dbReference>
<dbReference type="Gene3D" id="2.40.70.10">
    <property type="entry name" value="Acid Proteases"/>
    <property type="match status" value="2"/>
</dbReference>
<evidence type="ECO:0000259" key="2">
    <source>
        <dbReference type="PROSITE" id="PS51767"/>
    </source>
</evidence>
<gene>
    <name evidence="3" type="ORF">Daus18300_013984</name>
</gene>
<dbReference type="InterPro" id="IPR034164">
    <property type="entry name" value="Pepsin-like_dom"/>
</dbReference>
<dbReference type="SUPFAM" id="SSF50630">
    <property type="entry name" value="Acid proteases"/>
    <property type="match status" value="1"/>
</dbReference>
<dbReference type="PRINTS" id="PR00792">
    <property type="entry name" value="PEPSIN"/>
</dbReference>
<dbReference type="InterPro" id="IPR033121">
    <property type="entry name" value="PEPTIDASE_A1"/>
</dbReference>
<evidence type="ECO:0000313" key="4">
    <source>
        <dbReference type="Proteomes" id="UP001583177"/>
    </source>
</evidence>
<dbReference type="CDD" id="cd05471">
    <property type="entry name" value="pepsin_like"/>
    <property type="match status" value="1"/>
</dbReference>
<sequence length="366" mass="39497">MHSTWAPSDSTTSKAIGDGFSLNYGTGSVKGALTEDSMSIASVKVTMTLGVANTTSDDFTSFAFDGILGLSMNKGASDNFMGSVKEDKLLKSNVFSVALDRAEDGPNTGELTFGGVDSSKFTGDITYTSVNAAANGDWAIAMDNIGYDGNKAGVTGRLAYIDTGTTYAFGPPKDVAALHKVIPGASSSDGVTFTAPCDSDKSVTVTFSGVDQKISAKDWLSEPSSSGVCTSNIFGREVVSGAWFLGAVYLKNVLCIQARDYVNFEIKIKHKHKHKHKQYRLNGHSKSVCKQHNRSSSRHGWTRNFARSNRCGGDRWCHDHVCGVIAQESFNIRNIHVTTVYCWRRCSNGTTVMKWGDASKQEPQTK</sequence>
<evidence type="ECO:0000313" key="3">
    <source>
        <dbReference type="EMBL" id="KAL1847367.1"/>
    </source>
</evidence>
<proteinExistence type="inferred from homology"/>
<dbReference type="EMBL" id="JAWRVE010000245">
    <property type="protein sequence ID" value="KAL1847367.1"/>
    <property type="molecule type" value="Genomic_DNA"/>
</dbReference>